<evidence type="ECO:0000259" key="2">
    <source>
        <dbReference type="Pfam" id="PF00149"/>
    </source>
</evidence>
<protein>
    <recommendedName>
        <fullName evidence="7">Calcineurin phosphoesterase</fullName>
    </recommendedName>
</protein>
<dbReference type="EMBL" id="BNCF01000011">
    <property type="protein sequence ID" value="GHE38360.1"/>
    <property type="molecule type" value="Genomic_DNA"/>
</dbReference>
<dbReference type="Gene3D" id="3.60.21.10">
    <property type="match status" value="1"/>
</dbReference>
<organism evidence="5 6">
    <name type="scientific">Vulcaniibacterium thermophilum</name>
    <dbReference type="NCBI Taxonomy" id="1169913"/>
    <lineage>
        <taxon>Bacteria</taxon>
        <taxon>Pseudomonadati</taxon>
        <taxon>Pseudomonadota</taxon>
        <taxon>Gammaproteobacteria</taxon>
        <taxon>Lysobacterales</taxon>
        <taxon>Lysobacteraceae</taxon>
        <taxon>Vulcaniibacterium</taxon>
    </lineage>
</organism>
<name>A0A918Z8H0_9GAMM</name>
<feature type="domain" description="Calcineurin-like phosphoesterase C-terminal" evidence="3">
    <location>
        <begin position="327"/>
        <end position="497"/>
    </location>
</feature>
<dbReference type="InterPro" id="IPR032288">
    <property type="entry name" value="Metallophos_C"/>
</dbReference>
<dbReference type="Pfam" id="PF16371">
    <property type="entry name" value="MetallophosN"/>
    <property type="match status" value="1"/>
</dbReference>
<dbReference type="Pfam" id="PF00149">
    <property type="entry name" value="Metallophos"/>
    <property type="match status" value="1"/>
</dbReference>
<feature type="chain" id="PRO_5037333504" description="Calcineurin phosphoesterase" evidence="1">
    <location>
        <begin position="21"/>
        <end position="513"/>
    </location>
</feature>
<sequence length="513" mass="56258">MRLILCLAAALLAAASTSHARDRAVTGVVYLETDGRPGRGAGDPALPGVQVSDGRRIVRSGADGRYRLEAVPDGRIVFAIKPDGYRFAARADGLPDFWFTAGTGRDFALLRDRPARHDAEVLVFADTQVKNAADIGYYRRDIVEPLAGRHRARFGITLGDVVNDDPTLYPALNAATAQLGVPWFHVPGNHDLDAGAAGDEDSLATWRRVFGPDTFAVEEGGARFVLLDDVIHLGDMRYVGGLREDQFAFLEAYLAGVPKEARLVIGLHIPLFDAGGRETFRRADRERLFALLRPFADVLVLSGHSHTQRHHFHDADDGWHGAKPLHEYNVGAVCGAFWSGVKDAEGMPDATMSDGTPNGHATLRLPREGGYALAWHPARLPPGDPAFTAAMALHAPKVLRRGAYPAYGVYANVFMGMDDTRVEYRIDDGAWQPMRRVERPDPRVLAENVRDDEADALRGYDRSPEAAPSAHLWRGALPTDLAPGEHRIEVRAFDRWHGEQRASAVYRLQEAAP</sequence>
<evidence type="ECO:0000259" key="3">
    <source>
        <dbReference type="Pfam" id="PF16370"/>
    </source>
</evidence>
<accession>A0A918Z8H0</accession>
<dbReference type="PANTHER" id="PTHR43143:SF6">
    <property type="entry name" value="BLL3016 PROTEIN"/>
    <property type="match status" value="1"/>
</dbReference>
<dbReference type="InterPro" id="IPR032285">
    <property type="entry name" value="Metallophos_N"/>
</dbReference>
<evidence type="ECO:0000256" key="1">
    <source>
        <dbReference type="SAM" id="SignalP"/>
    </source>
</evidence>
<evidence type="ECO:0000313" key="5">
    <source>
        <dbReference type="EMBL" id="GHE38360.1"/>
    </source>
</evidence>
<evidence type="ECO:0000313" key="6">
    <source>
        <dbReference type="Proteomes" id="UP000636453"/>
    </source>
</evidence>
<evidence type="ECO:0008006" key="7">
    <source>
        <dbReference type="Google" id="ProtNLM"/>
    </source>
</evidence>
<reference evidence="5" key="1">
    <citation type="journal article" date="2014" name="Int. J. Syst. Evol. Microbiol.">
        <title>Complete genome sequence of Corynebacterium casei LMG S-19264T (=DSM 44701T), isolated from a smear-ripened cheese.</title>
        <authorList>
            <consortium name="US DOE Joint Genome Institute (JGI-PGF)"/>
            <person name="Walter F."/>
            <person name="Albersmeier A."/>
            <person name="Kalinowski J."/>
            <person name="Ruckert C."/>
        </authorList>
    </citation>
    <scope>NUCLEOTIDE SEQUENCE</scope>
    <source>
        <strain evidence="5">KCTC 32020</strain>
    </source>
</reference>
<feature type="signal peptide" evidence="1">
    <location>
        <begin position="1"/>
        <end position="20"/>
    </location>
</feature>
<keyword evidence="6" id="KW-1185">Reference proteome</keyword>
<dbReference type="InterPro" id="IPR004843">
    <property type="entry name" value="Calcineurin-like_PHP"/>
</dbReference>
<dbReference type="PANTHER" id="PTHR43143">
    <property type="entry name" value="METALLOPHOSPHOESTERASE, CALCINEURIN SUPERFAMILY"/>
    <property type="match status" value="1"/>
</dbReference>
<gene>
    <name evidence="5" type="ORF">GCM10007167_20730</name>
</gene>
<dbReference type="RefSeq" id="WP_146471864.1">
    <property type="nucleotide sequence ID" value="NZ_BNCF01000011.1"/>
</dbReference>
<dbReference type="Pfam" id="PF16370">
    <property type="entry name" value="MetallophosC"/>
    <property type="match status" value="1"/>
</dbReference>
<keyword evidence="1" id="KW-0732">Signal</keyword>
<feature type="domain" description="Calcineurin-like phosphoesterase N-terminal" evidence="4">
    <location>
        <begin position="45"/>
        <end position="101"/>
    </location>
</feature>
<dbReference type="SUPFAM" id="SSF56300">
    <property type="entry name" value="Metallo-dependent phosphatases"/>
    <property type="match status" value="1"/>
</dbReference>
<dbReference type="Proteomes" id="UP000636453">
    <property type="component" value="Unassembled WGS sequence"/>
</dbReference>
<dbReference type="InterPro" id="IPR051918">
    <property type="entry name" value="STPP_CPPED1"/>
</dbReference>
<comment type="caution">
    <text evidence="5">The sequence shown here is derived from an EMBL/GenBank/DDBJ whole genome shotgun (WGS) entry which is preliminary data.</text>
</comment>
<proteinExistence type="predicted"/>
<reference evidence="5" key="2">
    <citation type="submission" date="2020-09" db="EMBL/GenBank/DDBJ databases">
        <authorList>
            <person name="Sun Q."/>
            <person name="Kim S."/>
        </authorList>
    </citation>
    <scope>NUCLEOTIDE SEQUENCE</scope>
    <source>
        <strain evidence="5">KCTC 32020</strain>
    </source>
</reference>
<dbReference type="InterPro" id="IPR029052">
    <property type="entry name" value="Metallo-depent_PP-like"/>
</dbReference>
<dbReference type="GO" id="GO:0016787">
    <property type="term" value="F:hydrolase activity"/>
    <property type="evidence" value="ECO:0007669"/>
    <property type="project" value="InterPro"/>
</dbReference>
<dbReference type="OrthoDB" id="9784378at2"/>
<evidence type="ECO:0000259" key="4">
    <source>
        <dbReference type="Pfam" id="PF16371"/>
    </source>
</evidence>
<dbReference type="AlphaFoldDB" id="A0A918Z8H0"/>
<feature type="domain" description="Calcineurin-like phosphoesterase" evidence="2">
    <location>
        <begin position="121"/>
        <end position="307"/>
    </location>
</feature>